<feature type="compositionally biased region" description="Acidic residues" evidence="1">
    <location>
        <begin position="119"/>
        <end position="130"/>
    </location>
</feature>
<sequence>MIASLGKSKKIVVYIVHGVKDYTGEVDIDLREGSPNEPPYEDNATTFKTGPSNVNVEDTNQGINETQHDENDIYSPIFKKNEASDDDEHDDEATDEGLGDEHEANEEAKIDDNERLVDVDVENEDEDSKF</sequence>
<dbReference type="Gramene" id="ONK75639">
    <property type="protein sequence ID" value="ONK75639"/>
    <property type="gene ID" value="A4U43_C03F18990"/>
</dbReference>
<dbReference type="EMBL" id="CM007383">
    <property type="protein sequence ID" value="ONK75639.1"/>
    <property type="molecule type" value="Genomic_DNA"/>
</dbReference>
<feature type="compositionally biased region" description="Acidic residues" evidence="1">
    <location>
        <begin position="84"/>
        <end position="98"/>
    </location>
</feature>
<feature type="compositionally biased region" description="Polar residues" evidence="1">
    <location>
        <begin position="43"/>
        <end position="65"/>
    </location>
</feature>
<feature type="compositionally biased region" description="Basic and acidic residues" evidence="1">
    <location>
        <begin position="99"/>
        <end position="118"/>
    </location>
</feature>
<dbReference type="AlphaFoldDB" id="A0A5P1FFJ9"/>
<evidence type="ECO:0000256" key="1">
    <source>
        <dbReference type="SAM" id="MobiDB-lite"/>
    </source>
</evidence>
<organism evidence="2 3">
    <name type="scientific">Asparagus officinalis</name>
    <name type="common">Garden asparagus</name>
    <dbReference type="NCBI Taxonomy" id="4686"/>
    <lineage>
        <taxon>Eukaryota</taxon>
        <taxon>Viridiplantae</taxon>
        <taxon>Streptophyta</taxon>
        <taxon>Embryophyta</taxon>
        <taxon>Tracheophyta</taxon>
        <taxon>Spermatophyta</taxon>
        <taxon>Magnoliopsida</taxon>
        <taxon>Liliopsida</taxon>
        <taxon>Asparagales</taxon>
        <taxon>Asparagaceae</taxon>
        <taxon>Asparagoideae</taxon>
        <taxon>Asparagus</taxon>
    </lineage>
</organism>
<evidence type="ECO:0000313" key="2">
    <source>
        <dbReference type="EMBL" id="ONK75639.1"/>
    </source>
</evidence>
<feature type="region of interest" description="Disordered" evidence="1">
    <location>
        <begin position="29"/>
        <end position="130"/>
    </location>
</feature>
<dbReference type="Proteomes" id="UP000243459">
    <property type="component" value="Chromosome 3"/>
</dbReference>
<keyword evidence="3" id="KW-1185">Reference proteome</keyword>
<reference evidence="3" key="1">
    <citation type="journal article" date="2017" name="Nat. Commun.">
        <title>The asparagus genome sheds light on the origin and evolution of a young Y chromosome.</title>
        <authorList>
            <person name="Harkess A."/>
            <person name="Zhou J."/>
            <person name="Xu C."/>
            <person name="Bowers J.E."/>
            <person name="Van der Hulst R."/>
            <person name="Ayyampalayam S."/>
            <person name="Mercati F."/>
            <person name="Riccardi P."/>
            <person name="McKain M.R."/>
            <person name="Kakrana A."/>
            <person name="Tang H."/>
            <person name="Ray J."/>
            <person name="Groenendijk J."/>
            <person name="Arikit S."/>
            <person name="Mathioni S.M."/>
            <person name="Nakano M."/>
            <person name="Shan H."/>
            <person name="Telgmann-Rauber A."/>
            <person name="Kanno A."/>
            <person name="Yue Z."/>
            <person name="Chen H."/>
            <person name="Li W."/>
            <person name="Chen Y."/>
            <person name="Xu X."/>
            <person name="Zhang Y."/>
            <person name="Luo S."/>
            <person name="Chen H."/>
            <person name="Gao J."/>
            <person name="Mao Z."/>
            <person name="Pires J.C."/>
            <person name="Luo M."/>
            <person name="Kudrna D."/>
            <person name="Wing R.A."/>
            <person name="Meyers B.C."/>
            <person name="Yi K."/>
            <person name="Kong H."/>
            <person name="Lavrijsen P."/>
            <person name="Sunseri F."/>
            <person name="Falavigna A."/>
            <person name="Ye Y."/>
            <person name="Leebens-Mack J.H."/>
            <person name="Chen G."/>
        </authorList>
    </citation>
    <scope>NUCLEOTIDE SEQUENCE [LARGE SCALE GENOMIC DNA]</scope>
    <source>
        <strain evidence="3">cv. DH0086</strain>
    </source>
</reference>
<accession>A0A5P1FFJ9</accession>
<name>A0A5P1FFJ9_ASPOF</name>
<protein>
    <submittedName>
        <fullName evidence="2">Uncharacterized protein</fullName>
    </submittedName>
</protein>
<evidence type="ECO:0000313" key="3">
    <source>
        <dbReference type="Proteomes" id="UP000243459"/>
    </source>
</evidence>
<proteinExistence type="predicted"/>
<gene>
    <name evidence="2" type="ORF">A4U43_C03F18990</name>
</gene>